<feature type="active site" description="Proton donor" evidence="3">
    <location>
        <position position="91"/>
    </location>
</feature>
<dbReference type="FunFam" id="3.40.50.10490:FF:000014">
    <property type="entry name" value="N-acetylmuramic acid 6-phosphate etherase"/>
    <property type="match status" value="1"/>
</dbReference>
<dbReference type="RefSeq" id="WP_179547173.1">
    <property type="nucleotide sequence ID" value="NZ_BSEW01000001.1"/>
</dbReference>
<dbReference type="GO" id="GO:0009254">
    <property type="term" value="P:peptidoglycan turnover"/>
    <property type="evidence" value="ECO:0007669"/>
    <property type="project" value="TreeGrafter"/>
</dbReference>
<dbReference type="PROSITE" id="PS01272">
    <property type="entry name" value="GCKR"/>
    <property type="match status" value="1"/>
</dbReference>
<sequence>MSSTGIDRDATGRLTTEAVDPRYADIDRLPIAELARLMNEADTTVPGAVAAELPHIVPALEAVSERMAGGGRLVYVGAGTPGRIGVLDASESPPTFGTSPEQVFGIIAGGPGAIVSPIEGAEDDPEAGRLAVAEAGVGPGDSVIGIASSGRTPFVIAAVEEARRRGAVTVGLSCNADAALSRAAEFPIEVVVGPEFISGSTRLKAGTAQKLVLNMFSTIVMIRLGKTYGNLMVDVRATNDKLRARAVRIVDTITGAGPAESAAVLESSGFDVKAAVVRIVRGVGLDEARHLLDASDGRLRRALEAGEEVTS</sequence>
<gene>
    <name evidence="3" type="primary">murQ</name>
    <name evidence="5" type="ORF">BJ984_001086</name>
</gene>
<dbReference type="PROSITE" id="PS51464">
    <property type="entry name" value="SIS"/>
    <property type="match status" value="1"/>
</dbReference>
<organism evidence="5 6">
    <name type="scientific">Herbiconiux flava</name>
    <dbReference type="NCBI Taxonomy" id="881268"/>
    <lineage>
        <taxon>Bacteria</taxon>
        <taxon>Bacillati</taxon>
        <taxon>Actinomycetota</taxon>
        <taxon>Actinomycetes</taxon>
        <taxon>Micrococcales</taxon>
        <taxon>Microbacteriaceae</taxon>
        <taxon>Herbiconiux</taxon>
    </lineage>
</organism>
<evidence type="ECO:0000256" key="3">
    <source>
        <dbReference type="HAMAP-Rule" id="MF_00068"/>
    </source>
</evidence>
<comment type="miscellaneous">
    <text evidence="3">A lyase-type mechanism (elimination/hydration) is suggested for the cleavage of the lactyl ether bond of MurNAc 6-phosphate, with the formation of an alpha,beta-unsaturated aldehyde intermediate with (E)-stereochemistry, followed by the syn addition of water to give product.</text>
</comment>
<evidence type="ECO:0000256" key="2">
    <source>
        <dbReference type="ARBA" id="ARBA00023277"/>
    </source>
</evidence>
<name>A0A852S9M8_9MICO</name>
<feature type="active site" evidence="3">
    <location>
        <position position="122"/>
    </location>
</feature>
<evidence type="ECO:0000259" key="4">
    <source>
        <dbReference type="PROSITE" id="PS51464"/>
    </source>
</evidence>
<dbReference type="NCBIfam" id="TIGR00274">
    <property type="entry name" value="N-acetylmuramic acid 6-phosphate etherase"/>
    <property type="match status" value="1"/>
</dbReference>
<dbReference type="GO" id="GO:0097367">
    <property type="term" value="F:carbohydrate derivative binding"/>
    <property type="evidence" value="ECO:0007669"/>
    <property type="project" value="InterPro"/>
</dbReference>
<dbReference type="GO" id="GO:0016803">
    <property type="term" value="F:ether hydrolase activity"/>
    <property type="evidence" value="ECO:0007669"/>
    <property type="project" value="TreeGrafter"/>
</dbReference>
<dbReference type="PANTHER" id="PTHR10088">
    <property type="entry name" value="GLUCOKINASE REGULATORY PROTEIN"/>
    <property type="match status" value="1"/>
</dbReference>
<evidence type="ECO:0000313" key="5">
    <source>
        <dbReference type="EMBL" id="NYD69928.1"/>
    </source>
</evidence>
<comment type="catalytic activity">
    <reaction evidence="3">
        <text>N-acetyl-D-muramate 6-phosphate + H2O = N-acetyl-D-glucosamine 6-phosphate + (R)-lactate</text>
        <dbReference type="Rhea" id="RHEA:26410"/>
        <dbReference type="ChEBI" id="CHEBI:15377"/>
        <dbReference type="ChEBI" id="CHEBI:16004"/>
        <dbReference type="ChEBI" id="CHEBI:57513"/>
        <dbReference type="ChEBI" id="CHEBI:58722"/>
        <dbReference type="EC" id="4.2.1.126"/>
    </reaction>
</comment>
<dbReference type="NCBIfam" id="NF009222">
    <property type="entry name" value="PRK12570.1"/>
    <property type="match status" value="1"/>
</dbReference>
<dbReference type="GO" id="GO:0016835">
    <property type="term" value="F:carbon-oxygen lyase activity"/>
    <property type="evidence" value="ECO:0007669"/>
    <property type="project" value="UniProtKB-UniRule"/>
</dbReference>
<dbReference type="Gene3D" id="3.40.50.10490">
    <property type="entry name" value="Glucose-6-phosphate isomerase like protein, domain 1"/>
    <property type="match status" value="1"/>
</dbReference>
<evidence type="ECO:0000313" key="6">
    <source>
        <dbReference type="Proteomes" id="UP000549913"/>
    </source>
</evidence>
<dbReference type="InterPro" id="IPR040190">
    <property type="entry name" value="MURQ/GCKR"/>
</dbReference>
<comment type="similarity">
    <text evidence="3">Belongs to the GCKR-like family. MurNAc-6-P etherase subfamily.</text>
</comment>
<dbReference type="InterPro" id="IPR005488">
    <property type="entry name" value="Etherase_MurQ"/>
</dbReference>
<dbReference type="Gene3D" id="1.10.8.1080">
    <property type="match status" value="1"/>
</dbReference>
<comment type="function">
    <text evidence="3">Specifically catalyzes the cleavage of the D-lactyl ether substituent of MurNAc 6-phosphate, producing GlcNAc 6-phosphate and D-lactate.</text>
</comment>
<feature type="domain" description="SIS" evidence="4">
    <location>
        <begin position="63"/>
        <end position="226"/>
    </location>
</feature>
<dbReference type="AlphaFoldDB" id="A0A852S9M8"/>
<dbReference type="Proteomes" id="UP000549913">
    <property type="component" value="Unassembled WGS sequence"/>
</dbReference>
<dbReference type="HAMAP" id="MF_00068">
    <property type="entry name" value="MurQ"/>
    <property type="match status" value="1"/>
</dbReference>
<accession>A0A852S9M8</accession>
<keyword evidence="6" id="KW-1185">Reference proteome</keyword>
<dbReference type="CDD" id="cd05007">
    <property type="entry name" value="SIS_Etherase"/>
    <property type="match status" value="1"/>
</dbReference>
<keyword evidence="2 3" id="KW-0119">Carbohydrate metabolism</keyword>
<dbReference type="GO" id="GO:0097173">
    <property type="term" value="P:N-acetylmuramic acid catabolic process"/>
    <property type="evidence" value="ECO:0007669"/>
    <property type="project" value="UniProtKB-UniPathway"/>
</dbReference>
<dbReference type="EMBL" id="JACCBM010000001">
    <property type="protein sequence ID" value="NYD69928.1"/>
    <property type="molecule type" value="Genomic_DNA"/>
</dbReference>
<dbReference type="Pfam" id="PF22645">
    <property type="entry name" value="GKRP_SIS_N"/>
    <property type="match status" value="1"/>
</dbReference>
<dbReference type="PANTHER" id="PTHR10088:SF4">
    <property type="entry name" value="GLUCOKINASE REGULATORY PROTEIN"/>
    <property type="match status" value="1"/>
</dbReference>
<dbReference type="SUPFAM" id="SSF53697">
    <property type="entry name" value="SIS domain"/>
    <property type="match status" value="1"/>
</dbReference>
<reference evidence="5 6" key="1">
    <citation type="submission" date="2020-07" db="EMBL/GenBank/DDBJ databases">
        <title>Sequencing the genomes of 1000 actinobacteria strains.</title>
        <authorList>
            <person name="Klenk H.-P."/>
        </authorList>
    </citation>
    <scope>NUCLEOTIDE SEQUENCE [LARGE SCALE GENOMIC DNA]</scope>
    <source>
        <strain evidence="5 6">DSM 26474</strain>
    </source>
</reference>
<comment type="subunit">
    <text evidence="3">Homodimer.</text>
</comment>
<dbReference type="GO" id="GO:0046348">
    <property type="term" value="P:amino sugar catabolic process"/>
    <property type="evidence" value="ECO:0007669"/>
    <property type="project" value="InterPro"/>
</dbReference>
<dbReference type="InterPro" id="IPR001347">
    <property type="entry name" value="SIS_dom"/>
</dbReference>
<dbReference type="NCBIfam" id="NF003915">
    <property type="entry name" value="PRK05441.1"/>
    <property type="match status" value="1"/>
</dbReference>
<comment type="pathway">
    <text evidence="3">Amino-sugar metabolism; N-acetylmuramate degradation.</text>
</comment>
<protein>
    <recommendedName>
        <fullName evidence="3">N-acetylmuramic acid 6-phosphate etherase</fullName>
        <shortName evidence="3">MurNAc-6-P etherase</shortName>
        <ecNumber evidence="3">4.2.1.126</ecNumber>
    </recommendedName>
    <alternativeName>
        <fullName evidence="3">N-acetylmuramic acid 6-phosphate hydrolase</fullName>
    </alternativeName>
    <alternativeName>
        <fullName evidence="3">N-acetylmuramic acid 6-phosphate lyase</fullName>
    </alternativeName>
</protein>
<proteinExistence type="inferred from homology"/>
<evidence type="ECO:0000256" key="1">
    <source>
        <dbReference type="ARBA" id="ARBA00023239"/>
    </source>
</evidence>
<dbReference type="EC" id="4.2.1.126" evidence="3"/>
<dbReference type="InterPro" id="IPR046348">
    <property type="entry name" value="SIS_dom_sf"/>
</dbReference>
<dbReference type="InterPro" id="IPR005486">
    <property type="entry name" value="Glucokinase_regulatory_CS"/>
</dbReference>
<comment type="caution">
    <text evidence="5">The sequence shown here is derived from an EMBL/GenBank/DDBJ whole genome shotgun (WGS) entry which is preliminary data.</text>
</comment>
<keyword evidence="1 3" id="KW-0456">Lyase</keyword>
<dbReference type="UniPathway" id="UPA00342"/>